<dbReference type="Proteomes" id="UP000672032">
    <property type="component" value="Chromosome 2"/>
</dbReference>
<evidence type="ECO:0000313" key="1">
    <source>
        <dbReference type="EMBL" id="QSZ30832.1"/>
    </source>
</evidence>
<sequence>MGLLSMAQSLNFGKYSPAAGVDAGFQAYLKQLYTSAEDPAATSAFTNFFVPSGKLIVLDNVATGATQILALKQKLLPKAGNKHWNHRPNTVTVDSETSTQKVFKVLGSIETTYDGGKCSKATYETRFTIQKNAAGKLVFNAHSGNLVKYDDYSVVPPTSPTNIACDP</sequence>
<gene>
    <name evidence="1" type="ORF">DSL72_000390</name>
</gene>
<name>A0A8A3P1H4_9HELO</name>
<organism evidence="1 2">
    <name type="scientific">Monilinia vaccinii-corymbosi</name>
    <dbReference type="NCBI Taxonomy" id="61207"/>
    <lineage>
        <taxon>Eukaryota</taxon>
        <taxon>Fungi</taxon>
        <taxon>Dikarya</taxon>
        <taxon>Ascomycota</taxon>
        <taxon>Pezizomycotina</taxon>
        <taxon>Leotiomycetes</taxon>
        <taxon>Helotiales</taxon>
        <taxon>Sclerotiniaceae</taxon>
        <taxon>Monilinia</taxon>
    </lineage>
</organism>
<dbReference type="PANTHER" id="PTHR39401">
    <property type="entry name" value="SNOAL-LIKE DOMAIN-CONTAINING PROTEIN"/>
    <property type="match status" value="1"/>
</dbReference>
<reference evidence="1" key="1">
    <citation type="submission" date="2020-10" db="EMBL/GenBank/DDBJ databases">
        <title>Genome Sequence of Monilinia vaccinii-corymbosi Sheds Light on Mummy Berry Disease Infection of Blueberry and Mating Type.</title>
        <authorList>
            <person name="Yow A.G."/>
            <person name="Zhang Y."/>
            <person name="Bansal K."/>
            <person name="Eacker S.M."/>
            <person name="Sullivan S."/>
            <person name="Liachko I."/>
            <person name="Cubeta M.A."/>
            <person name="Rollins J.A."/>
            <person name="Ashrafi H."/>
        </authorList>
    </citation>
    <scope>NUCLEOTIDE SEQUENCE</scope>
    <source>
        <strain evidence="1">RL-1</strain>
    </source>
</reference>
<keyword evidence="2" id="KW-1185">Reference proteome</keyword>
<dbReference type="OrthoDB" id="5176208at2759"/>
<proteinExistence type="predicted"/>
<evidence type="ECO:0008006" key="3">
    <source>
        <dbReference type="Google" id="ProtNLM"/>
    </source>
</evidence>
<dbReference type="PANTHER" id="PTHR39401:SF1">
    <property type="entry name" value="SNOAL-LIKE DOMAIN-CONTAINING PROTEIN"/>
    <property type="match status" value="1"/>
</dbReference>
<evidence type="ECO:0000313" key="2">
    <source>
        <dbReference type="Proteomes" id="UP000672032"/>
    </source>
</evidence>
<protein>
    <recommendedName>
        <fullName evidence="3">SnoaL-like domain-containing protein</fullName>
    </recommendedName>
</protein>
<accession>A0A8A3P1H4</accession>
<dbReference type="AlphaFoldDB" id="A0A8A3P1H4"/>
<dbReference type="EMBL" id="CP063406">
    <property type="protein sequence ID" value="QSZ30832.1"/>
    <property type="molecule type" value="Genomic_DNA"/>
</dbReference>